<dbReference type="InterPro" id="IPR000835">
    <property type="entry name" value="HTH_MarR-typ"/>
</dbReference>
<protein>
    <recommendedName>
        <fullName evidence="2">HTH marR-type domain-containing protein</fullName>
    </recommendedName>
</protein>
<dbReference type="AlphaFoldDB" id="A0A147JV48"/>
<evidence type="ECO:0000256" key="1">
    <source>
        <dbReference type="SAM" id="Phobius"/>
    </source>
</evidence>
<proteinExistence type="predicted"/>
<dbReference type="Gene3D" id="1.10.10.10">
    <property type="entry name" value="Winged helix-like DNA-binding domain superfamily/Winged helix DNA-binding domain"/>
    <property type="match status" value="1"/>
</dbReference>
<keyword evidence="1" id="KW-0472">Membrane</keyword>
<dbReference type="SUPFAM" id="SSF46785">
    <property type="entry name" value="Winged helix' DNA-binding domain"/>
    <property type="match status" value="1"/>
</dbReference>
<keyword evidence="1" id="KW-1133">Transmembrane helix</keyword>
<feature type="transmembrane region" description="Helical" evidence="1">
    <location>
        <begin position="148"/>
        <end position="170"/>
    </location>
</feature>
<organism evidence="3 4">
    <name type="scientific">Hadarchaeum yellowstonense</name>
    <dbReference type="NCBI Taxonomy" id="1776334"/>
    <lineage>
        <taxon>Archaea</taxon>
        <taxon>Methanobacteriati</taxon>
        <taxon>Candidatus Hadarchaeota</taxon>
        <taxon>Candidatus Hadarchaeia</taxon>
        <taxon>Candidatus Hadarchaeales</taxon>
        <taxon>Candidatus Hadarchaeaceae</taxon>
        <taxon>Candidatus Hadarchaeum</taxon>
    </lineage>
</organism>
<evidence type="ECO:0000259" key="2">
    <source>
        <dbReference type="Pfam" id="PF12802"/>
    </source>
</evidence>
<evidence type="ECO:0000313" key="3">
    <source>
        <dbReference type="EMBL" id="KUO40396.1"/>
    </source>
</evidence>
<sequence>MVEVRRLISGILIGLVAFGAALGASYLVLDQLFGREQVSYSTQVLTIEDYGRRIKTGDNTFNVENAELVTGTGNDNYYRLLVVPEFYLASQKSGETVPPPAVREDAGSASGPRYYISVPAVSYEQALQSGTPVQVSNVTVIESKPVNALPLAATLGAGVGLLAVAIWVGYRQAWGEATSTLLEHGLHDMTVRDVEIVGYIMERGEFTIPELMKLCNASKITVWRTVQRLVAKGLVEPTDKTRLSSNGLGGRGKPSRIYRYVGKQDSALKSDPKATS</sequence>
<comment type="caution">
    <text evidence="3">The sequence shown here is derived from an EMBL/GenBank/DDBJ whole genome shotgun (WGS) entry which is preliminary data.</text>
</comment>
<accession>A0A147JV48</accession>
<feature type="domain" description="HTH marR-type" evidence="2">
    <location>
        <begin position="187"/>
        <end position="237"/>
    </location>
</feature>
<evidence type="ECO:0000313" key="4">
    <source>
        <dbReference type="Proteomes" id="UP000074294"/>
    </source>
</evidence>
<dbReference type="GO" id="GO:0003700">
    <property type="term" value="F:DNA-binding transcription factor activity"/>
    <property type="evidence" value="ECO:0007669"/>
    <property type="project" value="InterPro"/>
</dbReference>
<dbReference type="InterPro" id="IPR036388">
    <property type="entry name" value="WH-like_DNA-bd_sf"/>
</dbReference>
<name>A0A147JV48_HADYE</name>
<dbReference type="EMBL" id="LQMQ01000042">
    <property type="protein sequence ID" value="KUO40396.1"/>
    <property type="molecule type" value="Genomic_DNA"/>
</dbReference>
<dbReference type="Pfam" id="PF12802">
    <property type="entry name" value="MarR_2"/>
    <property type="match status" value="1"/>
</dbReference>
<keyword evidence="1" id="KW-0812">Transmembrane</keyword>
<dbReference type="Proteomes" id="UP000074294">
    <property type="component" value="Unassembled WGS sequence"/>
</dbReference>
<reference evidence="3 4" key="1">
    <citation type="journal article" date="2016" name="Nat. Microbiol.">
        <title>Genomic inference of the metabolism of cosmopolitan subsurface Archaea, Hadesarchaea.</title>
        <authorList>
            <person name="Baker B.J."/>
            <person name="Saw J.H."/>
            <person name="Lind A.E."/>
            <person name="Lazar C.S."/>
            <person name="Hinrichs K.-U."/>
            <person name="Teske A.P."/>
            <person name="Ettema T.J."/>
        </authorList>
    </citation>
    <scope>NUCLEOTIDE SEQUENCE [LARGE SCALE GENOMIC DNA]</scope>
</reference>
<gene>
    <name evidence="3" type="ORF">APZ16_06000</name>
</gene>
<dbReference type="InterPro" id="IPR036390">
    <property type="entry name" value="WH_DNA-bd_sf"/>
</dbReference>